<gene>
    <name evidence="8" type="ORF">BKA16_001326</name>
</gene>
<evidence type="ECO:0000256" key="2">
    <source>
        <dbReference type="ARBA" id="ARBA00022475"/>
    </source>
</evidence>
<keyword evidence="9" id="KW-1185">Reference proteome</keyword>
<evidence type="ECO:0000313" key="9">
    <source>
        <dbReference type="Proteomes" id="UP000551501"/>
    </source>
</evidence>
<keyword evidence="3 6" id="KW-0812">Transmembrane</keyword>
<evidence type="ECO:0000259" key="7">
    <source>
        <dbReference type="Pfam" id="PF00482"/>
    </source>
</evidence>
<dbReference type="Pfam" id="PF00482">
    <property type="entry name" value="T2SSF"/>
    <property type="match status" value="1"/>
</dbReference>
<evidence type="ECO:0000256" key="3">
    <source>
        <dbReference type="ARBA" id="ARBA00022692"/>
    </source>
</evidence>
<feature type="transmembrane region" description="Helical" evidence="6">
    <location>
        <begin position="227"/>
        <end position="251"/>
    </location>
</feature>
<protein>
    <submittedName>
        <fullName evidence="8">Tight adherence protein B</fullName>
    </submittedName>
</protein>
<reference evidence="8 9" key="1">
    <citation type="submission" date="2020-08" db="EMBL/GenBank/DDBJ databases">
        <title>Sequencing the genomes of 1000 actinobacteria strains.</title>
        <authorList>
            <person name="Klenk H.-P."/>
        </authorList>
    </citation>
    <scope>NUCLEOTIDE SEQUENCE [LARGE SCALE GENOMIC DNA]</scope>
    <source>
        <strain evidence="8 9">DSM 45298</strain>
    </source>
</reference>
<evidence type="ECO:0000256" key="5">
    <source>
        <dbReference type="ARBA" id="ARBA00023136"/>
    </source>
</evidence>
<dbReference type="AlphaFoldDB" id="A0A840EWT3"/>
<evidence type="ECO:0000256" key="4">
    <source>
        <dbReference type="ARBA" id="ARBA00022989"/>
    </source>
</evidence>
<feature type="domain" description="Type II secretion system protein GspF" evidence="7">
    <location>
        <begin position="97"/>
        <end position="213"/>
    </location>
</feature>
<organism evidence="8 9">
    <name type="scientific">Gordonia humi</name>
    <dbReference type="NCBI Taxonomy" id="686429"/>
    <lineage>
        <taxon>Bacteria</taxon>
        <taxon>Bacillati</taxon>
        <taxon>Actinomycetota</taxon>
        <taxon>Actinomycetes</taxon>
        <taxon>Mycobacteriales</taxon>
        <taxon>Gordoniaceae</taxon>
        <taxon>Gordonia</taxon>
    </lineage>
</organism>
<dbReference type="GO" id="GO:0005886">
    <property type="term" value="C:plasma membrane"/>
    <property type="evidence" value="ECO:0007669"/>
    <property type="project" value="UniProtKB-SubCell"/>
</dbReference>
<name>A0A840EWT3_9ACTN</name>
<dbReference type="Proteomes" id="UP000551501">
    <property type="component" value="Unassembled WGS sequence"/>
</dbReference>
<keyword evidence="5 6" id="KW-0472">Membrane</keyword>
<evidence type="ECO:0000256" key="6">
    <source>
        <dbReference type="SAM" id="Phobius"/>
    </source>
</evidence>
<dbReference type="PANTHER" id="PTHR35007">
    <property type="entry name" value="INTEGRAL MEMBRANE PROTEIN-RELATED"/>
    <property type="match status" value="1"/>
</dbReference>
<keyword evidence="4 6" id="KW-1133">Transmembrane helix</keyword>
<sequence length="261" mass="27006">MTVAPLLAAAGGVILLWPRPAVWRRLPARAVDRDRRVVDTMWAAAAAPLVVALLVGAAAGVAIAIATATVMGLRRRAARRADRERRRDELRRGVSVMIAEMSVGAPLSAACASAAEELSRDGPSEVAAELAQMAARVELGGDPADVVVRGDRGVDRLAAAWAASARWGLPMIDLLQMLRSDLSARAEHVARTRAGLAGPRATAMVLAGLPMLGIGLGQLVGAHPLTVLLGPGIGGIVLIVGTSLASAGVWWTDAITAKVVR</sequence>
<evidence type="ECO:0000256" key="1">
    <source>
        <dbReference type="ARBA" id="ARBA00004651"/>
    </source>
</evidence>
<keyword evidence="2" id="KW-1003">Cell membrane</keyword>
<dbReference type="RefSeq" id="WP_343067307.1">
    <property type="nucleotide sequence ID" value="NZ_BAABHL010000037.1"/>
</dbReference>
<feature type="transmembrane region" description="Helical" evidence="6">
    <location>
        <begin position="40"/>
        <end position="73"/>
    </location>
</feature>
<feature type="transmembrane region" description="Helical" evidence="6">
    <location>
        <begin position="201"/>
        <end position="221"/>
    </location>
</feature>
<dbReference type="EMBL" id="JACIFP010000001">
    <property type="protein sequence ID" value="MBB4134774.1"/>
    <property type="molecule type" value="Genomic_DNA"/>
</dbReference>
<dbReference type="PANTHER" id="PTHR35007:SF4">
    <property type="entry name" value="CONSERVED TRANSMEMBRANE PROTEIN-RELATED"/>
    <property type="match status" value="1"/>
</dbReference>
<comment type="caution">
    <text evidence="8">The sequence shown here is derived from an EMBL/GenBank/DDBJ whole genome shotgun (WGS) entry which is preliminary data.</text>
</comment>
<proteinExistence type="predicted"/>
<evidence type="ECO:0000313" key="8">
    <source>
        <dbReference type="EMBL" id="MBB4134774.1"/>
    </source>
</evidence>
<dbReference type="InterPro" id="IPR018076">
    <property type="entry name" value="T2SS_GspF_dom"/>
</dbReference>
<comment type="subcellular location">
    <subcellularLocation>
        <location evidence="1">Cell membrane</location>
        <topology evidence="1">Multi-pass membrane protein</topology>
    </subcellularLocation>
</comment>
<accession>A0A840EWT3</accession>